<dbReference type="Proteomes" id="UP000295668">
    <property type="component" value="Unassembled WGS sequence"/>
</dbReference>
<reference evidence="2 3" key="1">
    <citation type="submission" date="2019-02" db="EMBL/GenBank/DDBJ databases">
        <title>Pedobacter sp. nov., a novel speices isolated from soil of pinguins habitat in Antarcitica.</title>
        <authorList>
            <person name="He R.-H."/>
        </authorList>
    </citation>
    <scope>NUCLEOTIDE SEQUENCE [LARGE SCALE GENOMIC DNA]</scope>
    <source>
        <strain evidence="2 3">E01020</strain>
    </source>
</reference>
<dbReference type="InterPro" id="IPR011067">
    <property type="entry name" value="Plasmid_toxin/cell-grow_inhib"/>
</dbReference>
<dbReference type="InterPro" id="IPR003477">
    <property type="entry name" value="PemK-like"/>
</dbReference>
<evidence type="ECO:0000313" key="3">
    <source>
        <dbReference type="Proteomes" id="UP000295668"/>
    </source>
</evidence>
<dbReference type="SUPFAM" id="SSF50118">
    <property type="entry name" value="Cell growth inhibitor/plasmid maintenance toxic component"/>
    <property type="match status" value="1"/>
</dbReference>
<dbReference type="GO" id="GO:0004521">
    <property type="term" value="F:RNA endonuclease activity"/>
    <property type="evidence" value="ECO:0007669"/>
    <property type="project" value="TreeGrafter"/>
</dbReference>
<evidence type="ECO:0000313" key="2">
    <source>
        <dbReference type="EMBL" id="TDG37529.1"/>
    </source>
</evidence>
<dbReference type="GO" id="GO:0003677">
    <property type="term" value="F:DNA binding"/>
    <property type="evidence" value="ECO:0007669"/>
    <property type="project" value="InterPro"/>
</dbReference>
<accession>A0A4R5MQK7</accession>
<keyword evidence="1" id="KW-0255">Endonuclease</keyword>
<keyword evidence="1" id="KW-0540">Nuclease</keyword>
<protein>
    <recommendedName>
        <fullName evidence="1">mRNA interferase</fullName>
        <ecNumber evidence="1">3.1.-.-</ecNumber>
    </recommendedName>
</protein>
<dbReference type="GO" id="GO:0006402">
    <property type="term" value="P:mRNA catabolic process"/>
    <property type="evidence" value="ECO:0007669"/>
    <property type="project" value="TreeGrafter"/>
</dbReference>
<comment type="function">
    <text evidence="1">Toxic component of a type II toxin-antitoxin (TA) system.</text>
</comment>
<dbReference type="PANTHER" id="PTHR33988:SF2">
    <property type="entry name" value="ENDORIBONUCLEASE MAZF"/>
    <property type="match status" value="1"/>
</dbReference>
<organism evidence="2 3">
    <name type="scientific">Pedobacter changchengzhani</name>
    <dbReference type="NCBI Taxonomy" id="2529274"/>
    <lineage>
        <taxon>Bacteria</taxon>
        <taxon>Pseudomonadati</taxon>
        <taxon>Bacteroidota</taxon>
        <taxon>Sphingobacteriia</taxon>
        <taxon>Sphingobacteriales</taxon>
        <taxon>Sphingobacteriaceae</taxon>
        <taxon>Pedobacter</taxon>
    </lineage>
</organism>
<dbReference type="PANTHER" id="PTHR33988">
    <property type="entry name" value="ENDORIBONUCLEASE MAZF-RELATED"/>
    <property type="match status" value="1"/>
</dbReference>
<dbReference type="AlphaFoldDB" id="A0A4R5MQK7"/>
<dbReference type="EC" id="3.1.-.-" evidence="1"/>
<comment type="caution">
    <text evidence="2">The sequence shown here is derived from an EMBL/GenBank/DDBJ whole genome shotgun (WGS) entry which is preliminary data.</text>
</comment>
<evidence type="ECO:0000256" key="1">
    <source>
        <dbReference type="PIRNR" id="PIRNR033490"/>
    </source>
</evidence>
<sequence length="111" mass="12929">MDMVIKQFEVWLIELDPTKGSEVKKARPCLVISPNVINNHLATISVIPLTSTIKSYPTRVDCIFKERNGQLMVEQMRSLDKVRFIKKLGVMDKDYCKLVCDLLVETYRWRP</sequence>
<dbReference type="GO" id="GO:0016075">
    <property type="term" value="P:rRNA catabolic process"/>
    <property type="evidence" value="ECO:0007669"/>
    <property type="project" value="TreeGrafter"/>
</dbReference>
<keyword evidence="1" id="KW-0378">Hydrolase</keyword>
<dbReference type="Pfam" id="PF02452">
    <property type="entry name" value="PemK_toxin"/>
    <property type="match status" value="1"/>
</dbReference>
<dbReference type="PIRSF" id="PIRSF033490">
    <property type="entry name" value="MazF"/>
    <property type="match status" value="1"/>
</dbReference>
<dbReference type="EMBL" id="SJCY01000001">
    <property type="protein sequence ID" value="TDG37529.1"/>
    <property type="molecule type" value="Genomic_DNA"/>
</dbReference>
<keyword evidence="3" id="KW-1185">Reference proteome</keyword>
<gene>
    <name evidence="2" type="ORF">EZJ43_00060</name>
</gene>
<dbReference type="Gene3D" id="2.30.30.110">
    <property type="match status" value="1"/>
</dbReference>
<dbReference type="OrthoDB" id="9808744at2"/>
<proteinExistence type="inferred from homology"/>
<comment type="similarity">
    <text evidence="1">Belongs to the PemK/MazF family.</text>
</comment>
<dbReference type="GO" id="GO:0016787">
    <property type="term" value="F:hydrolase activity"/>
    <property type="evidence" value="ECO:0007669"/>
    <property type="project" value="UniProtKB-KW"/>
</dbReference>
<name>A0A4R5MQK7_9SPHI</name>